<evidence type="ECO:0000259" key="2">
    <source>
        <dbReference type="Pfam" id="PF05876"/>
    </source>
</evidence>
<protein>
    <submittedName>
        <fullName evidence="4">Phage terminase large subunit family protein</fullName>
    </submittedName>
</protein>
<dbReference type="InterPro" id="IPR027417">
    <property type="entry name" value="P-loop_NTPase"/>
</dbReference>
<feature type="domain" description="Phage terminase large subunit GpA ATPase" evidence="2">
    <location>
        <begin position="48"/>
        <end position="292"/>
    </location>
</feature>
<gene>
    <name evidence="4" type="ORF">FOZ76_14530</name>
</gene>
<dbReference type="RefSeq" id="WP_143949000.1">
    <property type="nucleotide sequence ID" value="NZ_BAABMB010000001.1"/>
</dbReference>
<name>A0A556AIC4_9BURK</name>
<evidence type="ECO:0000313" key="5">
    <source>
        <dbReference type="Proteomes" id="UP000318405"/>
    </source>
</evidence>
<sequence length="699" mass="78171">MTTAYSEAVCKHLRVGLAAFAVPPPVSLDVWASENFYLSAESSYVEQRWRPWPFQRAILSCMGNDAIREVDVEKSARVGYTKMLLAAIGYFAEHKRRNQGLWQPTDDDRDDFVKTELDSMLRDVPAMRRVFPEYLARHKDNTLLQKRFLGSVLHLKGGRSAKNYRRMSLDVALLDELSGFDNDVEKEGDPFTLAAKRVEGATFPKIICGSTPKLKGFCLINARVQLAEVVYRYHVDCPHCGGHHALTWGGKDEPHGFKWVDGDPETVKHLCPHCGALSTQGDYLAAEESGRWYGTDGSTVDHEGVFRDAAGVVIPPPAHVAFHVWTAYSPLVTWAQIVREFMAAYEATQQGDDSKLKAFTNTTRGEVWEGEIERTDAEELLNRAEPFSLRIVPRDCLLLLAGADTQDNRIEVAVWGFGRGGRMWTIEHRVFYGNPAEPQIWVELSAYLRETRFPHVAGPEMGIYATAIDSGGHNAQAVYEFARSHAALRVFAVRGRPAGEKHIKDGAGPVDIDWRGKRVKGGVILWHVGTNLAKDLLHGRLQVTRPGPGYVHLSNELPKSWFDQFTGEVRATRRTVTGTQTRWTAVRKRVETWDCAVYALWLEAHLELARKPAAWWDMLEAKVQPDQADLFAALRAGSDAPRAEVAGAAPPEARRAALPSPARATRQQPSLDQPLAPPAPPPARRAPRRVVQSTYLRRR</sequence>
<dbReference type="InterPro" id="IPR008866">
    <property type="entry name" value="Phage_lambda_GpA-like"/>
</dbReference>
<reference evidence="4 5" key="1">
    <citation type="submission" date="2019-07" db="EMBL/GenBank/DDBJ databases">
        <title>Qingshengfaniella alkalisoli gen. nov., sp. nov., isolated from saline soil.</title>
        <authorList>
            <person name="Xu L."/>
            <person name="Huang X.-X."/>
            <person name="Sun J.-Q."/>
        </authorList>
    </citation>
    <scope>NUCLEOTIDE SEQUENCE [LARGE SCALE GENOMIC DNA]</scope>
    <source>
        <strain evidence="4 5">DSM 27279</strain>
    </source>
</reference>
<dbReference type="GO" id="GO:0005524">
    <property type="term" value="F:ATP binding"/>
    <property type="evidence" value="ECO:0007669"/>
    <property type="project" value="InterPro"/>
</dbReference>
<evidence type="ECO:0000259" key="3">
    <source>
        <dbReference type="Pfam" id="PF20454"/>
    </source>
</evidence>
<dbReference type="AlphaFoldDB" id="A0A556AIC4"/>
<dbReference type="HAMAP" id="MF_04144">
    <property type="entry name" value="TERL_LAMBDA"/>
    <property type="match status" value="1"/>
</dbReference>
<feature type="compositionally biased region" description="Low complexity" evidence="1">
    <location>
        <begin position="643"/>
        <end position="666"/>
    </location>
</feature>
<feature type="compositionally biased region" description="Pro residues" evidence="1">
    <location>
        <begin position="675"/>
        <end position="684"/>
    </location>
</feature>
<organism evidence="4 5">
    <name type="scientific">Verticiella sediminum</name>
    <dbReference type="NCBI Taxonomy" id="1247510"/>
    <lineage>
        <taxon>Bacteria</taxon>
        <taxon>Pseudomonadati</taxon>
        <taxon>Pseudomonadota</taxon>
        <taxon>Betaproteobacteria</taxon>
        <taxon>Burkholderiales</taxon>
        <taxon>Alcaligenaceae</taxon>
        <taxon>Verticiella</taxon>
    </lineage>
</organism>
<proteinExistence type="inferred from homology"/>
<dbReference type="Proteomes" id="UP000318405">
    <property type="component" value="Unassembled WGS sequence"/>
</dbReference>
<dbReference type="EMBL" id="VLTJ01000029">
    <property type="protein sequence ID" value="TSH92634.1"/>
    <property type="molecule type" value="Genomic_DNA"/>
</dbReference>
<dbReference type="InterPro" id="IPR051220">
    <property type="entry name" value="TFA_Chaperone"/>
</dbReference>
<dbReference type="PANTHER" id="PTHR34413:SF2">
    <property type="entry name" value="PROPHAGE TAIL FIBER ASSEMBLY PROTEIN HOMOLOG TFAE-RELATED"/>
    <property type="match status" value="1"/>
</dbReference>
<dbReference type="InterPro" id="IPR046453">
    <property type="entry name" value="GpA_ATPase"/>
</dbReference>
<keyword evidence="5" id="KW-1185">Reference proteome</keyword>
<dbReference type="OrthoDB" id="5181253at2"/>
<dbReference type="Pfam" id="PF05876">
    <property type="entry name" value="GpA_ATPase"/>
    <property type="match status" value="1"/>
</dbReference>
<feature type="domain" description="Terminase large subunit GpA endonuclease" evidence="3">
    <location>
        <begin position="319"/>
        <end position="610"/>
    </location>
</feature>
<comment type="caution">
    <text evidence="4">The sequence shown here is derived from an EMBL/GenBank/DDBJ whole genome shotgun (WGS) entry which is preliminary data.</text>
</comment>
<feature type="region of interest" description="Disordered" evidence="1">
    <location>
        <begin position="642"/>
        <end position="699"/>
    </location>
</feature>
<evidence type="ECO:0000313" key="4">
    <source>
        <dbReference type="EMBL" id="TSH92634.1"/>
    </source>
</evidence>
<evidence type="ECO:0000256" key="1">
    <source>
        <dbReference type="SAM" id="MobiDB-lite"/>
    </source>
</evidence>
<dbReference type="InterPro" id="IPR046454">
    <property type="entry name" value="GpA_endonuclease"/>
</dbReference>
<dbReference type="PANTHER" id="PTHR34413">
    <property type="entry name" value="PROPHAGE TAIL FIBER ASSEMBLY PROTEIN HOMOLOG TFAE-RELATED-RELATED"/>
    <property type="match status" value="1"/>
</dbReference>
<dbReference type="Pfam" id="PF20454">
    <property type="entry name" value="GpA_nuclease"/>
    <property type="match status" value="1"/>
</dbReference>
<dbReference type="GO" id="GO:0004519">
    <property type="term" value="F:endonuclease activity"/>
    <property type="evidence" value="ECO:0007669"/>
    <property type="project" value="InterPro"/>
</dbReference>
<accession>A0A556AIC4</accession>
<dbReference type="Gene3D" id="3.40.50.300">
    <property type="entry name" value="P-loop containing nucleotide triphosphate hydrolases"/>
    <property type="match status" value="1"/>
</dbReference>
<dbReference type="GO" id="GO:0016887">
    <property type="term" value="F:ATP hydrolysis activity"/>
    <property type="evidence" value="ECO:0007669"/>
    <property type="project" value="InterPro"/>
</dbReference>